<evidence type="ECO:0000256" key="4">
    <source>
        <dbReference type="ARBA" id="ARBA00022597"/>
    </source>
</evidence>
<dbReference type="PROSITE" id="PS51105">
    <property type="entry name" value="PTS_EIIC_TYPE_3"/>
    <property type="match status" value="1"/>
</dbReference>
<feature type="transmembrane region" description="Helical" evidence="9">
    <location>
        <begin position="197"/>
        <end position="216"/>
    </location>
</feature>
<evidence type="ECO:0000313" key="11">
    <source>
        <dbReference type="EMBL" id="EJY43759.1"/>
    </source>
</evidence>
<name>J6YSP1_ENTFC</name>
<dbReference type="EMBL" id="AMBL01000075">
    <property type="protein sequence ID" value="EJY43759.1"/>
    <property type="molecule type" value="Genomic_DNA"/>
</dbReference>
<keyword evidence="2 8" id="KW-0813">Transport</keyword>
<evidence type="ECO:0000256" key="5">
    <source>
        <dbReference type="ARBA" id="ARBA00022692"/>
    </source>
</evidence>
<evidence type="ECO:0000313" key="12">
    <source>
        <dbReference type="Proteomes" id="UP000006403"/>
    </source>
</evidence>
<accession>J6YSP1</accession>
<feature type="transmembrane region" description="Helical" evidence="9">
    <location>
        <begin position="283"/>
        <end position="301"/>
    </location>
</feature>
<proteinExistence type="predicted"/>
<dbReference type="PANTHER" id="PTHR33989">
    <property type="match status" value="1"/>
</dbReference>
<comment type="function">
    <text evidence="8">The phosphoenolpyruvate-dependent sugar phosphotransferase system (PTS), a major carbohydrate active -transport system, catalyzes the phosphorylation of incoming sugar substrates concomitant with their translocation across the cell membrane.</text>
</comment>
<feature type="transmembrane region" description="Helical" evidence="9">
    <location>
        <begin position="399"/>
        <end position="418"/>
    </location>
</feature>
<feature type="transmembrane region" description="Helical" evidence="9">
    <location>
        <begin position="343"/>
        <end position="363"/>
    </location>
</feature>
<dbReference type="InterPro" id="IPR003352">
    <property type="entry name" value="PTS_EIIC"/>
</dbReference>
<evidence type="ECO:0000256" key="2">
    <source>
        <dbReference type="ARBA" id="ARBA00022448"/>
    </source>
</evidence>
<keyword evidence="5 9" id="KW-0812">Transmembrane</keyword>
<keyword evidence="7 8" id="KW-0472">Membrane</keyword>
<evidence type="ECO:0000256" key="3">
    <source>
        <dbReference type="ARBA" id="ARBA00022475"/>
    </source>
</evidence>
<keyword evidence="4 8" id="KW-0762">Sugar transport</keyword>
<feature type="transmembrane region" description="Helical" evidence="9">
    <location>
        <begin position="452"/>
        <end position="473"/>
    </location>
</feature>
<organism evidence="11 12">
    <name type="scientific">Enterococcus faecium 505</name>
    <dbReference type="NCBI Taxonomy" id="1134806"/>
    <lineage>
        <taxon>Bacteria</taxon>
        <taxon>Bacillati</taxon>
        <taxon>Bacillota</taxon>
        <taxon>Bacilli</taxon>
        <taxon>Lactobacillales</taxon>
        <taxon>Enterococcaceae</taxon>
        <taxon>Enterococcus</taxon>
    </lineage>
</organism>
<feature type="transmembrane region" description="Helical" evidence="9">
    <location>
        <begin position="96"/>
        <end position="118"/>
    </location>
</feature>
<feature type="transmembrane region" description="Helical" evidence="9">
    <location>
        <begin position="427"/>
        <end position="446"/>
    </location>
</feature>
<feature type="transmembrane region" description="Helical" evidence="9">
    <location>
        <begin position="130"/>
        <end position="150"/>
    </location>
</feature>
<evidence type="ECO:0000259" key="10">
    <source>
        <dbReference type="PROSITE" id="PS51105"/>
    </source>
</evidence>
<feature type="transmembrane region" description="Helical" evidence="9">
    <location>
        <begin position="236"/>
        <end position="256"/>
    </location>
</feature>
<dbReference type="Pfam" id="PF02378">
    <property type="entry name" value="PTS_EIIC"/>
    <property type="match status" value="1"/>
</dbReference>
<dbReference type="PIRSF" id="PIRSF006351">
    <property type="entry name" value="PTS_EIIC-Cellobiose"/>
    <property type="match status" value="1"/>
</dbReference>
<dbReference type="Proteomes" id="UP000006403">
    <property type="component" value="Unassembled WGS sequence"/>
</dbReference>
<feature type="domain" description="PTS EIIC type-3" evidence="10">
    <location>
        <begin position="25"/>
        <end position="469"/>
    </location>
</feature>
<dbReference type="PANTHER" id="PTHR33989:SF4">
    <property type="entry name" value="PTS SYSTEM N,N'-DIACETYLCHITOBIOSE-SPECIFIC EIIC COMPONENT"/>
    <property type="match status" value="1"/>
</dbReference>
<keyword evidence="3 8" id="KW-1003">Cell membrane</keyword>
<dbReference type="PATRIC" id="fig|1134806.3.peg.2165"/>
<dbReference type="GO" id="GO:1902815">
    <property type="term" value="P:N,N'-diacetylchitobiose import"/>
    <property type="evidence" value="ECO:0007669"/>
    <property type="project" value="TreeGrafter"/>
</dbReference>
<comment type="subcellular location">
    <subcellularLocation>
        <location evidence="1">Cell membrane</location>
        <topology evidence="1">Multi-pass membrane protein</topology>
    </subcellularLocation>
</comment>
<sequence length="485" mass="51654">MRIQNGASVTIKTGGEKMNGLMSWMEKYILPVATKIGSEKHLVALRDAFIGTMPATMAGAIAVLLNAFMRDFPNTYLGEGNAITTFFTPVIGVNGLIWNGTLAIMAVVFALSLGANLAKAYEVDPVSGSIVSLVAFIIGLPDAATAVLALPEKLSQDAADLITSAGGVIAGTPDGGQTLSVGAWGYFNFGKYMGGSGLFTAMIFGFISVIIFAILIKKKIIIRMPDSVPPAVARAFAAIIPALVSLYVVGVINYIFRQTAGEPLIDWISEAIQSPLMNLSQGYGAVFIIVLLVHVLWFFGLHGTNIMSPVLQTLYGTAMVENTNAFQNNEPIPFKWVAGSFEAFVWPGGAGVTLVLIVMILFLSKRADYKTVGKLGIAPGIFNINEPVMFGLPVVLNPLLMIPFILAPLATATIAYFATMAGLVRPVVVNVIWVMPTIISGFLATAGDWRAIVLTIVNLIVATLIWAPFILAANRLDPNLGEPEE</sequence>
<feature type="transmembrane region" description="Helical" evidence="9">
    <location>
        <begin position="48"/>
        <end position="69"/>
    </location>
</feature>
<evidence type="ECO:0000256" key="6">
    <source>
        <dbReference type="ARBA" id="ARBA00022989"/>
    </source>
</evidence>
<dbReference type="InterPro" id="IPR004501">
    <property type="entry name" value="PTS_EIIC_3"/>
</dbReference>
<keyword evidence="6 9" id="KW-1133">Transmembrane helix</keyword>
<protein>
    <recommendedName>
        <fullName evidence="8">Permease IIC component</fullName>
    </recommendedName>
</protein>
<evidence type="ECO:0000256" key="8">
    <source>
        <dbReference type="PIRNR" id="PIRNR006351"/>
    </source>
</evidence>
<dbReference type="InterPro" id="IPR051088">
    <property type="entry name" value="PTS_Sugar-EIIC/EIIB"/>
</dbReference>
<gene>
    <name evidence="11" type="ORF">HMPREF1348_02264</name>
</gene>
<evidence type="ECO:0000256" key="9">
    <source>
        <dbReference type="SAM" id="Phobius"/>
    </source>
</evidence>
<dbReference type="GO" id="GO:0009401">
    <property type="term" value="P:phosphoenolpyruvate-dependent sugar phosphotransferase system"/>
    <property type="evidence" value="ECO:0007669"/>
    <property type="project" value="InterPro"/>
</dbReference>
<dbReference type="NCBIfam" id="TIGR00410">
    <property type="entry name" value="lacE"/>
    <property type="match status" value="1"/>
</dbReference>
<comment type="caution">
    <text evidence="11">The sequence shown here is derived from an EMBL/GenBank/DDBJ whole genome shotgun (WGS) entry which is preliminary data.</text>
</comment>
<dbReference type="GO" id="GO:0008982">
    <property type="term" value="F:protein-N(PI)-phosphohistidine-sugar phosphotransferase activity"/>
    <property type="evidence" value="ECO:0007669"/>
    <property type="project" value="UniProtKB-UniRule"/>
</dbReference>
<evidence type="ECO:0000256" key="1">
    <source>
        <dbReference type="ARBA" id="ARBA00004651"/>
    </source>
</evidence>
<dbReference type="GO" id="GO:0005886">
    <property type="term" value="C:plasma membrane"/>
    <property type="evidence" value="ECO:0007669"/>
    <property type="project" value="UniProtKB-SubCell"/>
</dbReference>
<reference evidence="11 12" key="1">
    <citation type="submission" date="2012-04" db="EMBL/GenBank/DDBJ databases">
        <authorList>
            <person name="Weinstock G."/>
            <person name="Sodergren E."/>
            <person name="Lobos E.A."/>
            <person name="Fulton L."/>
            <person name="Fulton R."/>
            <person name="Courtney L."/>
            <person name="Fronick C."/>
            <person name="O'Laughlin M."/>
            <person name="Godfrey J."/>
            <person name="Wilson R.M."/>
            <person name="Miner T."/>
            <person name="Farmer C."/>
            <person name="Delehaunty K."/>
            <person name="Cordes M."/>
            <person name="Minx P."/>
            <person name="Tomlinson C."/>
            <person name="Chen J."/>
            <person name="Wollam A."/>
            <person name="Pepin K.H."/>
            <person name="Bhonagiri V."/>
            <person name="Zhang X."/>
            <person name="Suruliraj S."/>
            <person name="Warren W."/>
            <person name="Mitreva M."/>
            <person name="Mardis E.R."/>
            <person name="Wilson R.K."/>
        </authorList>
    </citation>
    <scope>NUCLEOTIDE SEQUENCE [LARGE SCALE GENOMIC DNA]</scope>
    <source>
        <strain evidence="11 12">505</strain>
    </source>
</reference>
<dbReference type="InterPro" id="IPR004796">
    <property type="entry name" value="PTS_IIC_cello"/>
</dbReference>
<dbReference type="AlphaFoldDB" id="J6YSP1"/>
<dbReference type="HOGENOM" id="CLU_029688_1_2_9"/>
<evidence type="ECO:0000256" key="7">
    <source>
        <dbReference type="ARBA" id="ARBA00023136"/>
    </source>
</evidence>